<feature type="region of interest" description="Disordered" evidence="1">
    <location>
        <begin position="184"/>
        <end position="231"/>
    </location>
</feature>
<evidence type="ECO:0008006" key="4">
    <source>
        <dbReference type="Google" id="ProtNLM"/>
    </source>
</evidence>
<dbReference type="GeneID" id="110791959"/>
<protein>
    <recommendedName>
        <fullName evidence="4">CCHC-type domain-containing protein</fullName>
    </recommendedName>
</protein>
<name>A0ABM3RR76_SPIOL</name>
<sequence>MTHELHLGSVVPDNPKNRGHALKAEELEDSEPDEEEAATLVRRMKRLYRNLRPGNKKGRNSGRRTVGSKSDQGCFRCGDPDPQIRECPQWEYEKGKGKDQLKERFNKPTFSKPKKAMIATWGDVTDSEDDDDQPEKETANLCLMAKIDGTMQDPSNEEQAENQGVPMQEEQVENNLEVHVQEEQANQEVPIREEQAENTGVSVQEEQEEQGTPRSRGSRGTQGVQRTEEIEETLDVPMVQIQPKPWKLQSSHRMELIVSNIVRRIQTRSQLRSFCTFQSFLSIIKPNNQKGIGLK</sequence>
<organism evidence="2 3">
    <name type="scientific">Spinacia oleracea</name>
    <name type="common">Spinach</name>
    <dbReference type="NCBI Taxonomy" id="3562"/>
    <lineage>
        <taxon>Eukaryota</taxon>
        <taxon>Viridiplantae</taxon>
        <taxon>Streptophyta</taxon>
        <taxon>Embryophyta</taxon>
        <taxon>Tracheophyta</taxon>
        <taxon>Spermatophyta</taxon>
        <taxon>Magnoliopsida</taxon>
        <taxon>eudicotyledons</taxon>
        <taxon>Gunneridae</taxon>
        <taxon>Pentapetalae</taxon>
        <taxon>Caryophyllales</taxon>
        <taxon>Chenopodiaceae</taxon>
        <taxon>Chenopodioideae</taxon>
        <taxon>Anserineae</taxon>
        <taxon>Spinacia</taxon>
    </lineage>
</organism>
<feature type="compositionally biased region" description="Basic residues" evidence="1">
    <location>
        <begin position="42"/>
        <end position="62"/>
    </location>
</feature>
<feature type="region of interest" description="Disordered" evidence="1">
    <location>
        <begin position="144"/>
        <end position="170"/>
    </location>
</feature>
<feature type="compositionally biased region" description="Acidic residues" evidence="1">
    <location>
        <begin position="26"/>
        <end position="37"/>
    </location>
</feature>
<feature type="region of interest" description="Disordered" evidence="1">
    <location>
        <begin position="1"/>
        <end position="80"/>
    </location>
</feature>
<feature type="compositionally biased region" description="Polar residues" evidence="1">
    <location>
        <begin position="212"/>
        <end position="225"/>
    </location>
</feature>
<dbReference type="RefSeq" id="XP_056698121.1">
    <property type="nucleotide sequence ID" value="XM_056842143.1"/>
</dbReference>
<evidence type="ECO:0000313" key="2">
    <source>
        <dbReference type="Proteomes" id="UP000813463"/>
    </source>
</evidence>
<dbReference type="Proteomes" id="UP000813463">
    <property type="component" value="Chromosome 4"/>
</dbReference>
<evidence type="ECO:0000313" key="3">
    <source>
        <dbReference type="RefSeq" id="XP_056698121.1"/>
    </source>
</evidence>
<reference evidence="3" key="2">
    <citation type="submission" date="2025-08" db="UniProtKB">
        <authorList>
            <consortium name="RefSeq"/>
        </authorList>
    </citation>
    <scope>IDENTIFICATION</scope>
    <source>
        <tissue evidence="3">Leaf</tissue>
    </source>
</reference>
<proteinExistence type="predicted"/>
<evidence type="ECO:0000256" key="1">
    <source>
        <dbReference type="SAM" id="MobiDB-lite"/>
    </source>
</evidence>
<reference evidence="2" key="1">
    <citation type="journal article" date="2021" name="Nat. Commun.">
        <title>Genomic analyses provide insights into spinach domestication and the genetic basis of agronomic traits.</title>
        <authorList>
            <person name="Cai X."/>
            <person name="Sun X."/>
            <person name="Xu C."/>
            <person name="Sun H."/>
            <person name="Wang X."/>
            <person name="Ge C."/>
            <person name="Zhang Z."/>
            <person name="Wang Q."/>
            <person name="Fei Z."/>
            <person name="Jiao C."/>
            <person name="Wang Q."/>
        </authorList>
    </citation>
    <scope>NUCLEOTIDE SEQUENCE [LARGE SCALE GENOMIC DNA]</scope>
    <source>
        <strain evidence="2">cv. Varoflay</strain>
    </source>
</reference>
<gene>
    <name evidence="3" type="primary">LOC110791959</name>
</gene>
<keyword evidence="2" id="KW-1185">Reference proteome</keyword>
<accession>A0ABM3RR76</accession>